<dbReference type="AlphaFoldDB" id="A0AAW1TG58"/>
<feature type="region of interest" description="Disordered" evidence="2">
    <location>
        <begin position="46"/>
        <end position="83"/>
    </location>
</feature>
<comment type="caution">
    <text evidence="3">The sequence shown here is derived from an EMBL/GenBank/DDBJ whole genome shotgun (WGS) entry which is preliminary data.</text>
</comment>
<dbReference type="EMBL" id="JALJOV010000079">
    <property type="protein sequence ID" value="KAK9867557.1"/>
    <property type="molecule type" value="Genomic_DNA"/>
</dbReference>
<organism evidence="3 4">
    <name type="scientific">Apatococcus fuscideae</name>
    <dbReference type="NCBI Taxonomy" id="2026836"/>
    <lineage>
        <taxon>Eukaryota</taxon>
        <taxon>Viridiplantae</taxon>
        <taxon>Chlorophyta</taxon>
        <taxon>core chlorophytes</taxon>
        <taxon>Trebouxiophyceae</taxon>
        <taxon>Chlorellales</taxon>
        <taxon>Chlorellaceae</taxon>
        <taxon>Apatococcus</taxon>
    </lineage>
</organism>
<evidence type="ECO:0008006" key="5">
    <source>
        <dbReference type="Google" id="ProtNLM"/>
    </source>
</evidence>
<feature type="compositionally biased region" description="Acidic residues" evidence="2">
    <location>
        <begin position="52"/>
        <end position="68"/>
    </location>
</feature>
<feature type="compositionally biased region" description="Acidic residues" evidence="2">
    <location>
        <begin position="253"/>
        <end position="266"/>
    </location>
</feature>
<evidence type="ECO:0000313" key="3">
    <source>
        <dbReference type="EMBL" id="KAK9867557.1"/>
    </source>
</evidence>
<dbReference type="PANTHER" id="PTHR13245:SF14">
    <property type="entry name" value="RRP15-LIKE PROTEIN"/>
    <property type="match status" value="1"/>
</dbReference>
<feature type="compositionally biased region" description="Basic and acidic residues" evidence="2">
    <location>
        <begin position="118"/>
        <end position="139"/>
    </location>
</feature>
<evidence type="ECO:0000256" key="1">
    <source>
        <dbReference type="ARBA" id="ARBA00007462"/>
    </source>
</evidence>
<accession>A0AAW1TG58</accession>
<dbReference type="GO" id="GO:0000470">
    <property type="term" value="P:maturation of LSU-rRNA"/>
    <property type="evidence" value="ECO:0007669"/>
    <property type="project" value="TreeGrafter"/>
</dbReference>
<evidence type="ECO:0000313" key="4">
    <source>
        <dbReference type="Proteomes" id="UP001485043"/>
    </source>
</evidence>
<comment type="similarity">
    <text evidence="1">Belongs to the RRP15 family.</text>
</comment>
<gene>
    <name evidence="3" type="ORF">WJX84_010381</name>
</gene>
<keyword evidence="4" id="KW-1185">Reference proteome</keyword>
<dbReference type="PANTHER" id="PTHR13245">
    <property type="entry name" value="RRP15-LIKE PROTEIN"/>
    <property type="match status" value="1"/>
</dbReference>
<protein>
    <recommendedName>
        <fullName evidence="5">RRP15-like protein</fullName>
    </recommendedName>
</protein>
<dbReference type="GO" id="GO:0030687">
    <property type="term" value="C:preribosome, large subunit precursor"/>
    <property type="evidence" value="ECO:0007669"/>
    <property type="project" value="TreeGrafter"/>
</dbReference>
<dbReference type="InterPro" id="IPR012459">
    <property type="entry name" value="Rrp15"/>
</dbReference>
<evidence type="ECO:0000256" key="2">
    <source>
        <dbReference type="SAM" id="MobiDB-lite"/>
    </source>
</evidence>
<dbReference type="Proteomes" id="UP001485043">
    <property type="component" value="Unassembled WGS sequence"/>
</dbReference>
<dbReference type="Pfam" id="PF07890">
    <property type="entry name" value="Rrp15p"/>
    <property type="match status" value="1"/>
</dbReference>
<name>A0AAW1TG58_9CHLO</name>
<feature type="region of interest" description="Disordered" evidence="2">
    <location>
        <begin position="95"/>
        <end position="147"/>
    </location>
</feature>
<dbReference type="GO" id="GO:0000460">
    <property type="term" value="P:maturation of 5.8S rRNA"/>
    <property type="evidence" value="ECO:0007669"/>
    <property type="project" value="TreeGrafter"/>
</dbReference>
<sequence>MAEVEVEAAVAPKLLKPRKKRKLQKPGPATEAAAAIAAAARAGLDINGGLDSDTERDDPDELAAADEEADKRTSRTSGATPSSASFADAFAEILAHPGPSGGQAAPILAASKSLAKRKRDEAETEAGQKEHRRLRLEMRRRGHVVVPKRGENPQIDIREKELARTATRGVVRLFNAVAAAQQKQADLEASGGKGAKAKLSKASFLAELRASAEDPSDALHDQEPVVAARPGPQGRQAGFSGLQGGSKLKDWDREDDSDDAPPDEQFQDMGGSESD</sequence>
<proteinExistence type="inferred from homology"/>
<feature type="region of interest" description="Disordered" evidence="2">
    <location>
        <begin position="209"/>
        <end position="275"/>
    </location>
</feature>
<reference evidence="3 4" key="1">
    <citation type="journal article" date="2024" name="Nat. Commun.">
        <title>Phylogenomics reveals the evolutionary origins of lichenization in chlorophyte algae.</title>
        <authorList>
            <person name="Puginier C."/>
            <person name="Libourel C."/>
            <person name="Otte J."/>
            <person name="Skaloud P."/>
            <person name="Haon M."/>
            <person name="Grisel S."/>
            <person name="Petersen M."/>
            <person name="Berrin J.G."/>
            <person name="Delaux P.M."/>
            <person name="Dal Grande F."/>
            <person name="Keller J."/>
        </authorList>
    </citation>
    <scope>NUCLEOTIDE SEQUENCE [LARGE SCALE GENOMIC DNA]</scope>
    <source>
        <strain evidence="3 4">SAG 2523</strain>
    </source>
</reference>